<name>A0A9P0GRK9_PHACE</name>
<feature type="region of interest" description="Disordered" evidence="1">
    <location>
        <begin position="667"/>
        <end position="769"/>
    </location>
</feature>
<feature type="compositionally biased region" description="Polar residues" evidence="1">
    <location>
        <begin position="497"/>
        <end position="517"/>
    </location>
</feature>
<feature type="region of interest" description="Disordered" evidence="1">
    <location>
        <begin position="496"/>
        <end position="517"/>
    </location>
</feature>
<feature type="compositionally biased region" description="Basic and acidic residues" evidence="1">
    <location>
        <begin position="270"/>
        <end position="292"/>
    </location>
</feature>
<dbReference type="PANTHER" id="PTHR13843">
    <property type="entry name" value="MICROTUBULE-ASSOCIATED PROTEIN"/>
    <property type="match status" value="1"/>
</dbReference>
<dbReference type="GO" id="GO:0045202">
    <property type="term" value="C:synapse"/>
    <property type="evidence" value="ECO:0007669"/>
    <property type="project" value="TreeGrafter"/>
</dbReference>
<protein>
    <recommendedName>
        <fullName evidence="4">Microtubule-associated protein futsch</fullName>
    </recommendedName>
</protein>
<feature type="compositionally biased region" description="Basic and acidic residues" evidence="1">
    <location>
        <begin position="349"/>
        <end position="363"/>
    </location>
</feature>
<feature type="compositionally biased region" description="Basic and acidic residues" evidence="1">
    <location>
        <begin position="13"/>
        <end position="23"/>
    </location>
</feature>
<dbReference type="AlphaFoldDB" id="A0A9P0GRK9"/>
<dbReference type="PANTHER" id="PTHR13843:SF12">
    <property type="entry name" value="ATPASE F1_V1_A1 COMPLEX ALPHA_BETA SUBUNIT NUCLEOTIDE-BINDING DOMAIN-CONTAINING PROTEIN"/>
    <property type="match status" value="1"/>
</dbReference>
<feature type="region of interest" description="Disordered" evidence="1">
    <location>
        <begin position="428"/>
        <end position="457"/>
    </location>
</feature>
<feature type="compositionally biased region" description="Basic and acidic residues" evidence="1">
    <location>
        <begin position="372"/>
        <end position="409"/>
    </location>
</feature>
<dbReference type="EMBL" id="OU896723">
    <property type="protein sequence ID" value="CAH1154807.1"/>
    <property type="molecule type" value="Genomic_DNA"/>
</dbReference>
<reference evidence="2" key="1">
    <citation type="submission" date="2022-01" db="EMBL/GenBank/DDBJ databases">
        <authorList>
            <person name="King R."/>
        </authorList>
    </citation>
    <scope>NUCLEOTIDE SEQUENCE</scope>
</reference>
<keyword evidence="3" id="KW-1185">Reference proteome</keyword>
<organism evidence="2 3">
    <name type="scientific">Phaedon cochleariae</name>
    <name type="common">Mustard beetle</name>
    <dbReference type="NCBI Taxonomy" id="80249"/>
    <lineage>
        <taxon>Eukaryota</taxon>
        <taxon>Metazoa</taxon>
        <taxon>Ecdysozoa</taxon>
        <taxon>Arthropoda</taxon>
        <taxon>Hexapoda</taxon>
        <taxon>Insecta</taxon>
        <taxon>Pterygota</taxon>
        <taxon>Neoptera</taxon>
        <taxon>Endopterygota</taxon>
        <taxon>Coleoptera</taxon>
        <taxon>Polyphaga</taxon>
        <taxon>Cucujiformia</taxon>
        <taxon>Chrysomeloidea</taxon>
        <taxon>Chrysomelidae</taxon>
        <taxon>Chrysomelinae</taxon>
        <taxon>Chrysomelini</taxon>
        <taxon>Phaedon</taxon>
    </lineage>
</organism>
<dbReference type="GO" id="GO:0007409">
    <property type="term" value="P:axonogenesis"/>
    <property type="evidence" value="ECO:0007669"/>
    <property type="project" value="TreeGrafter"/>
</dbReference>
<dbReference type="OrthoDB" id="5371837at2759"/>
<feature type="compositionally biased region" description="Basic and acidic residues" evidence="1">
    <location>
        <begin position="737"/>
        <end position="757"/>
    </location>
</feature>
<evidence type="ECO:0000313" key="2">
    <source>
        <dbReference type="EMBL" id="CAH1154807.1"/>
    </source>
</evidence>
<evidence type="ECO:0008006" key="4">
    <source>
        <dbReference type="Google" id="ProtNLM"/>
    </source>
</evidence>
<dbReference type="GO" id="GO:0000226">
    <property type="term" value="P:microtubule cytoskeleton organization"/>
    <property type="evidence" value="ECO:0007669"/>
    <property type="project" value="InterPro"/>
</dbReference>
<dbReference type="GO" id="GO:0008017">
    <property type="term" value="F:microtubule binding"/>
    <property type="evidence" value="ECO:0007669"/>
    <property type="project" value="InterPro"/>
</dbReference>
<feature type="region of interest" description="Disordered" evidence="1">
    <location>
        <begin position="232"/>
        <end position="299"/>
    </location>
</feature>
<evidence type="ECO:0000313" key="3">
    <source>
        <dbReference type="Proteomes" id="UP001153737"/>
    </source>
</evidence>
<reference evidence="2" key="2">
    <citation type="submission" date="2022-10" db="EMBL/GenBank/DDBJ databases">
        <authorList>
            <consortium name="ENA_rothamsted_submissions"/>
            <consortium name="culmorum"/>
            <person name="King R."/>
        </authorList>
    </citation>
    <scope>NUCLEOTIDE SEQUENCE</scope>
</reference>
<evidence type="ECO:0000256" key="1">
    <source>
        <dbReference type="SAM" id="MobiDB-lite"/>
    </source>
</evidence>
<dbReference type="Proteomes" id="UP001153737">
    <property type="component" value="Chromosome 17"/>
</dbReference>
<dbReference type="GO" id="GO:0003779">
    <property type="term" value="F:actin binding"/>
    <property type="evidence" value="ECO:0007669"/>
    <property type="project" value="TreeGrafter"/>
</dbReference>
<feature type="region of interest" description="Disordered" evidence="1">
    <location>
        <begin position="785"/>
        <end position="840"/>
    </location>
</feature>
<feature type="compositionally biased region" description="Basic and acidic residues" evidence="1">
    <location>
        <begin position="232"/>
        <end position="249"/>
    </location>
</feature>
<dbReference type="GO" id="GO:0005875">
    <property type="term" value="C:microtubule associated complex"/>
    <property type="evidence" value="ECO:0007669"/>
    <property type="project" value="TreeGrafter"/>
</dbReference>
<dbReference type="GO" id="GO:0043025">
    <property type="term" value="C:neuronal cell body"/>
    <property type="evidence" value="ECO:0007669"/>
    <property type="project" value="TreeGrafter"/>
</dbReference>
<feature type="region of interest" description="Disordered" evidence="1">
    <location>
        <begin position="1"/>
        <end position="23"/>
    </location>
</feature>
<dbReference type="GO" id="GO:0031114">
    <property type="term" value="P:regulation of microtubule depolymerization"/>
    <property type="evidence" value="ECO:0007669"/>
    <property type="project" value="TreeGrafter"/>
</dbReference>
<dbReference type="GO" id="GO:0030425">
    <property type="term" value="C:dendrite"/>
    <property type="evidence" value="ECO:0007669"/>
    <property type="project" value="TreeGrafter"/>
</dbReference>
<feature type="compositionally biased region" description="Low complexity" evidence="1">
    <location>
        <begin position="683"/>
        <end position="696"/>
    </location>
</feature>
<dbReference type="InterPro" id="IPR026074">
    <property type="entry name" value="MAP1"/>
</dbReference>
<sequence>MEKDAEDEVSGIAEHKAQPKVSREIEEQLKDSAKDIDGTFENVSELSKSLSSDKCERTVLGDKIERERESEPFSKIISDNVQTTLTAKQSIEKDAKDEDSVIVGKVIDMTQPEVSEETEQKLKDSAKDIGETFENVTQLSKSLSFEKCEKVDGQEIIDKDQVLKSEVSEMVPSKVETGLSTIKSLGTDIGVNAEVGHEVSNTLEDGLKDSAKDIGETCNNVAQLSKSISFEKFEESGTKDNTDEGKVAESEPITEIALQKVDSTLNSKESSGKSSEEIGDKFPKENSKKLESDVENSAQFSLEKCDKPDAEKIADKERVLEKSAKDLDETFKTVEDISKSVVFETCQKDKADERSSEQQHNIDVHSIPAAEDMIKSYESEKGEKETMEKDKSTKEVEHGKNVQMEEKDGLKVAETECRKLSVSEVDVSLTDNKSIESASEAKKSGSDEQNTEDNLLYHEKHIPGAITPPTVPVSPIVLEEVKFTSRTDALIKEVGLRSSTPASEDSEVVSSNTDITSEQLSRIGSHIIPLDRDSDEDEDQLSMTSQMALSRESSRCDDESKKTEVDPMSMSFYGTLPEKPSSQRDLTPSHLYELTKAKYSSVPIPDSREIPQLSSSDVMTSSFVSELPSSSPSHRVGDVMSSSFISEQPSALPSHGVGDVMSSSFISELPSSSPSRGVGDVMSSSFVSELPSSSPSRGVGDVMSSSFIGELPSSSEEKKDPIESWGKPLGLPTPPTHLHEGSSSHGDRYGREARDGFEDAGFGLNRDSEQSDLMTASFYGELPSETKDPIESWGKPLGLPSPAPPGDNKSTPKKERKLPANVTAKNKLNDDKKRAESPSKFNRTKRVNPVYVDLTYVPHHGNSYYACVDFFRRVRARYYVFSGVEPSREVYDALLEAKQTWEDKDLEVTIIPTYDTDILGYWVAENEETLAKLKIDLSPSASRCTINLQDHETSCSAYRLEF</sequence>
<feature type="compositionally biased region" description="Basic and acidic residues" evidence="1">
    <location>
        <begin position="827"/>
        <end position="837"/>
    </location>
</feature>
<dbReference type="GO" id="GO:0005874">
    <property type="term" value="C:microtubule"/>
    <property type="evidence" value="ECO:0007669"/>
    <property type="project" value="InterPro"/>
</dbReference>
<feature type="compositionally biased region" description="Basic and acidic residues" evidence="1">
    <location>
        <begin position="552"/>
        <end position="565"/>
    </location>
</feature>
<dbReference type="GO" id="GO:0005829">
    <property type="term" value="C:cytosol"/>
    <property type="evidence" value="ECO:0007669"/>
    <property type="project" value="TreeGrafter"/>
</dbReference>
<gene>
    <name evidence="2" type="ORF">PHAECO_LOCUS5556</name>
</gene>
<feature type="region of interest" description="Disordered" evidence="1">
    <location>
        <begin position="349"/>
        <end position="409"/>
    </location>
</feature>
<feature type="region of interest" description="Disordered" evidence="1">
    <location>
        <begin position="529"/>
        <end position="586"/>
    </location>
</feature>
<dbReference type="GO" id="GO:0016358">
    <property type="term" value="P:dendrite development"/>
    <property type="evidence" value="ECO:0007669"/>
    <property type="project" value="TreeGrafter"/>
</dbReference>
<proteinExistence type="predicted"/>
<accession>A0A9P0GRK9</accession>